<evidence type="ECO:0000256" key="5">
    <source>
        <dbReference type="ARBA" id="ARBA00022475"/>
    </source>
</evidence>
<sequence length="910" mass="101720">MAQMATAAAGVAVGSAVGHALGHAITGGFSGGSSAEPSSPDIAYQEPQGTQLAQLLQNGPCFYKATLARIMPVKGGTKCIKYLLFGFNFIFWLAGIAVLSVGLWLRFDSQTKSIFEQEANDSSFYTGVYILIGAGALMMLVGFLGCCGAVQESQCMLGLFFSFLLVIFAIEVAAAIWGYSHKEEVIKEVQKFYEDTYNKLKNKDEPQRETLKAIHTALDCCGMTGVVEQFFTDTCPEKTLVEGLKSKSCPEAIDEIFRSKFHIIGAVGIGIAVVMEVTKAHELQVRLHTFSMFGMPRLPREDRQRWEIGEGSENSVTIEKSWKELVPGHKEMSRELCHQQEALWELLTTELIYVRKLKIMTDVSAETLFGNVPSLIRAHRSFWEEVLGPTLEETRASGQPLDPVSLQDGFLTCSQRFQPYVLYCLRVRQTMAYAREQQDHNPLFHIFVQWCEKHKRSGRQMLGDLLIKPHQRITKYPLLLQAVLKRTPKPQAQEALTAMIAAMESFLRHINKQVRQGEEQESLVAAARRIGPYEVLEPSSEEVEKLDVYLFLFSDVLLVTKPPRKADKAKVIRPPLMLEKLVCRPLRDPSSFLLIYLTEFQCVSSALTVHCPSTADRARWLEKTQQAQATLQKLKAEEYIQQKRELLALYRNQDGESQSTRPSTPSQEGSQNSTEGSACASSTVIPHLVVTEDMDEDAPSVPDDTSDPGYGTLIPGSPEESHSSLSRLRLRALRRDPRLTFSTLELRDVPLRPQPSDPQAPQRRSAPVLPEEGVRKAGSLPRVDPPTWSEEEDRTSAGENVVAETLQRAQLRGQLCPSPAHADSSEESPWESSGDEEEEGYLFQGPDYTPSPHPLRPEDMLREIREELASQRIEGVPKAGDSRPRKLTRVQLQRMRGSHVVHLDTPLSTS</sequence>
<evidence type="ECO:0000313" key="20">
    <source>
        <dbReference type="EMBL" id="KAI4545984.1"/>
    </source>
</evidence>
<feature type="transmembrane region" description="Helical" evidence="18">
    <location>
        <begin position="157"/>
        <end position="179"/>
    </location>
</feature>
<feature type="transmembrane region" description="Helical" evidence="18">
    <location>
        <begin position="82"/>
        <end position="107"/>
    </location>
</feature>
<dbReference type="GO" id="GO:0007399">
    <property type="term" value="P:nervous system development"/>
    <property type="evidence" value="ECO:0007669"/>
    <property type="project" value="UniProtKB-ARBA"/>
</dbReference>
<dbReference type="GO" id="GO:0005886">
    <property type="term" value="C:plasma membrane"/>
    <property type="evidence" value="ECO:0007669"/>
    <property type="project" value="UniProtKB-SubCell"/>
</dbReference>
<evidence type="ECO:0000256" key="6">
    <source>
        <dbReference type="ARBA" id="ARBA00022525"/>
    </source>
</evidence>
<dbReference type="EMBL" id="JAKZEL010000002">
    <property type="protein sequence ID" value="KAI4545984.1"/>
    <property type="molecule type" value="Genomic_DNA"/>
</dbReference>
<dbReference type="PANTHER" id="PTHR47671">
    <property type="entry name" value="PLECKSTRIN DOMAIN-CONTAINING FAMILY G MEMBER 6"/>
    <property type="match status" value="1"/>
</dbReference>
<evidence type="ECO:0000256" key="1">
    <source>
        <dbReference type="ARBA" id="ARBA00004550"/>
    </source>
</evidence>
<dbReference type="PANTHER" id="PTHR47671:SF1">
    <property type="entry name" value="PLECKSTRIN HOMOLOGY DOMAIN-CONTAINING FAMILY G MEMBER 6"/>
    <property type="match status" value="1"/>
</dbReference>
<dbReference type="GO" id="GO:0007338">
    <property type="term" value="P:single fertilization"/>
    <property type="evidence" value="ECO:0007669"/>
    <property type="project" value="UniProtKB-KW"/>
</dbReference>
<keyword evidence="21" id="KW-1185">Reference proteome</keyword>
<proteinExistence type="inferred from homology"/>
<dbReference type="InterPro" id="IPR042055">
    <property type="entry name" value="CD9_LEL"/>
</dbReference>
<feature type="region of interest" description="Disordered" evidence="17">
    <location>
        <begin position="695"/>
        <end position="727"/>
    </location>
</feature>
<keyword evidence="8" id="KW-0130">Cell adhesion</keyword>
<dbReference type="InterPro" id="IPR042918">
    <property type="entry name" value="PLEKHG6"/>
</dbReference>
<dbReference type="GO" id="GO:0005085">
    <property type="term" value="F:guanyl-nucleotide exchange factor activity"/>
    <property type="evidence" value="ECO:0007669"/>
    <property type="project" value="InterPro"/>
</dbReference>
<dbReference type="GO" id="GO:0005096">
    <property type="term" value="F:GTPase activator activity"/>
    <property type="evidence" value="ECO:0007669"/>
    <property type="project" value="InterPro"/>
</dbReference>
<dbReference type="SUPFAM" id="SSF48652">
    <property type="entry name" value="Tetraspanin"/>
    <property type="match status" value="1"/>
</dbReference>
<evidence type="ECO:0000256" key="15">
    <source>
        <dbReference type="ARBA" id="ARBA00054981"/>
    </source>
</evidence>
<dbReference type="CDD" id="cd03152">
    <property type="entry name" value="CD9_LEL"/>
    <property type="match status" value="1"/>
</dbReference>
<keyword evidence="13" id="KW-0278">Fertilization</keyword>
<evidence type="ECO:0000256" key="7">
    <source>
        <dbReference type="ARBA" id="ARBA00022692"/>
    </source>
</evidence>
<dbReference type="GO" id="GO:0005178">
    <property type="term" value="F:integrin binding"/>
    <property type="evidence" value="ECO:0007669"/>
    <property type="project" value="UniProtKB-ARBA"/>
</dbReference>
<feature type="domain" description="DH" evidence="19">
    <location>
        <begin position="338"/>
        <end position="513"/>
    </location>
</feature>
<evidence type="ECO:0000256" key="3">
    <source>
        <dbReference type="ARBA" id="ARBA00006840"/>
    </source>
</evidence>
<dbReference type="PRINTS" id="PR00259">
    <property type="entry name" value="TMFOUR"/>
</dbReference>
<comment type="caution">
    <text evidence="20">The sequence shown here is derived from an EMBL/GenBank/DDBJ whole genome shotgun (WGS) entry which is preliminary data.</text>
</comment>
<evidence type="ECO:0000256" key="4">
    <source>
        <dbReference type="ARBA" id="ARBA00015048"/>
    </source>
</evidence>
<dbReference type="Pfam" id="PF00621">
    <property type="entry name" value="RhoGEF"/>
    <property type="match status" value="1"/>
</dbReference>
<comment type="similarity">
    <text evidence="3">Belongs to the tetraspanin (TM4SF) family.</text>
</comment>
<dbReference type="GO" id="GO:0030154">
    <property type="term" value="P:cell differentiation"/>
    <property type="evidence" value="ECO:0007669"/>
    <property type="project" value="UniProtKB-ARBA"/>
</dbReference>
<comment type="function">
    <text evidence="15">Integral membrane protein associated with integrins, which regulates different processes, such as sperm-egg fusion, platelet activation and aggregation, and cell adhesion. Present at the cell surface of oocytes and plays a key role in sperm-egg fusion, possibly by organizing multiprotein complexes and the morphology of the membrane required for the fusion. In myoblasts, associates with CD81 and PTGFRN and inhibits myotube fusion during muscle regeneration. In macrophages, associates with CD81 and beta-1 and beta-2 integrins, and prevents macrophage fusion into multinucleated giant cells specialized in ingesting complement-opsonized large particles. Also prevents the fusion between mononuclear cell progenitors into osteoclasts in charge of bone resorption. Acts as a receptor for PSG17. Involved in platelet activation and aggregation. Regulates paranodal junction formation. Involved in cell adhesion, cell motility and tumor metastasis.</text>
</comment>
<gene>
    <name evidence="20" type="ORF">MG293_002539</name>
</gene>
<keyword evidence="14" id="KW-0449">Lipoprotein</keyword>
<feature type="compositionally biased region" description="Polar residues" evidence="17">
    <location>
        <begin position="655"/>
        <end position="681"/>
    </location>
</feature>
<dbReference type="SUPFAM" id="SSF50729">
    <property type="entry name" value="PH domain-like"/>
    <property type="match status" value="1"/>
</dbReference>
<dbReference type="CDD" id="cd13244">
    <property type="entry name" value="PH_PLEKHG5_G6"/>
    <property type="match status" value="1"/>
</dbReference>
<keyword evidence="6" id="KW-0964">Secreted</keyword>
<comment type="subcellular location">
    <subcellularLocation>
        <location evidence="2">Cell membrane</location>
        <topology evidence="2">Multi-pass membrane protein</topology>
    </subcellularLocation>
    <subcellularLocation>
        <location evidence="1">Secreted</location>
        <location evidence="1">Extracellular exosome</location>
    </subcellularLocation>
</comment>
<evidence type="ECO:0000256" key="12">
    <source>
        <dbReference type="ARBA" id="ARBA00023157"/>
    </source>
</evidence>
<dbReference type="InterPro" id="IPR000219">
    <property type="entry name" value="DH_dom"/>
</dbReference>
<evidence type="ECO:0000256" key="17">
    <source>
        <dbReference type="SAM" id="MobiDB-lite"/>
    </source>
</evidence>
<protein>
    <recommendedName>
        <fullName evidence="4">CD9 antigen</fullName>
    </recommendedName>
</protein>
<dbReference type="GO" id="GO:0070062">
    <property type="term" value="C:extracellular exosome"/>
    <property type="evidence" value="ECO:0007669"/>
    <property type="project" value="UniProtKB-ARBA"/>
</dbReference>
<keyword evidence="10 18" id="KW-0472">Membrane</keyword>
<dbReference type="InterPro" id="IPR018499">
    <property type="entry name" value="Tetraspanin/Peripherin"/>
</dbReference>
<dbReference type="Pfam" id="PF00335">
    <property type="entry name" value="Tetraspanin"/>
    <property type="match status" value="1"/>
</dbReference>
<dbReference type="PROSITE" id="PS50010">
    <property type="entry name" value="DH_2"/>
    <property type="match status" value="1"/>
</dbReference>
<dbReference type="InterPro" id="IPR035899">
    <property type="entry name" value="DBL_dom_sf"/>
</dbReference>
<dbReference type="GO" id="GO:0007155">
    <property type="term" value="P:cell adhesion"/>
    <property type="evidence" value="ECO:0007669"/>
    <property type="project" value="UniProtKB-KW"/>
</dbReference>
<evidence type="ECO:0000256" key="13">
    <source>
        <dbReference type="ARBA" id="ARBA00023279"/>
    </source>
</evidence>
<feature type="region of interest" description="Disordered" evidence="17">
    <location>
        <begin position="653"/>
        <end position="681"/>
    </location>
</feature>
<comment type="subunit">
    <text evidence="16">Forms both disulfide-linked homodimers and higher homooligomers as well as heterooligomers with other members of the tetraspanin family. Interacts (via the second extracellular domain) with integrin ITGAV:ITGB3. Interacts with integrin ITGA6:ITGB1; interaction takes place in oocytes and is involved in sperm-egg fusion. Part of integrin-tetraspanin complexes composed of CD81, beta-1 and beta-2 integrins in the membrane of monocyte/macrophages. Interacts with CD63; identified in a complex with CD63 and ITGB3. Associates with CR2/CD21 and with PTGFRN/CD9P1. Part of a complex composed of CD9, CD81, PTGFRN and IGSF8. Interacts directly with IGSF8. Interacts with PDPN; this interaction is homophilic and attenuates platelet aggregation and pulmonary metastasis induced by PDPN. Interacts (on T cell side) with CD81 at immunological synapses between antigen-presenting cells and T cells.</text>
</comment>
<dbReference type="FunFam" id="1.10.1450.10:FF:000016">
    <property type="entry name" value="Tetraspanin"/>
    <property type="match status" value="1"/>
</dbReference>
<keyword evidence="11" id="KW-0564">Palmitate</keyword>
<dbReference type="InterPro" id="IPR011993">
    <property type="entry name" value="PH-like_dom_sf"/>
</dbReference>
<dbReference type="Gene3D" id="1.10.1450.10">
    <property type="entry name" value="Tetraspanin"/>
    <property type="match status" value="1"/>
</dbReference>
<evidence type="ECO:0000256" key="18">
    <source>
        <dbReference type="SAM" id="Phobius"/>
    </source>
</evidence>
<dbReference type="InterPro" id="IPR018503">
    <property type="entry name" value="Tetraspanin_CS"/>
</dbReference>
<dbReference type="PROSITE" id="PS00421">
    <property type="entry name" value="TM4_1"/>
    <property type="match status" value="1"/>
</dbReference>
<feature type="region of interest" description="Disordered" evidence="17">
    <location>
        <begin position="813"/>
        <end position="857"/>
    </location>
</feature>
<dbReference type="Gene3D" id="1.20.900.10">
    <property type="entry name" value="Dbl homology (DH) domain"/>
    <property type="match status" value="1"/>
</dbReference>
<dbReference type="InterPro" id="IPR008952">
    <property type="entry name" value="Tetraspanin_EC2_sf"/>
</dbReference>
<evidence type="ECO:0000313" key="21">
    <source>
        <dbReference type="Proteomes" id="UP001214576"/>
    </source>
</evidence>
<evidence type="ECO:0000256" key="9">
    <source>
        <dbReference type="ARBA" id="ARBA00022989"/>
    </source>
</evidence>
<accession>A0AAD4UJS3</accession>
<dbReference type="CDD" id="cd00160">
    <property type="entry name" value="RhoGEF"/>
    <property type="match status" value="1"/>
</dbReference>
<dbReference type="AlphaFoldDB" id="A0AAD4UJS3"/>
<evidence type="ECO:0000256" key="14">
    <source>
        <dbReference type="ARBA" id="ARBA00023288"/>
    </source>
</evidence>
<feature type="region of interest" description="Disordered" evidence="17">
    <location>
        <begin position="745"/>
        <end position="799"/>
    </location>
</feature>
<reference evidence="20" key="1">
    <citation type="submission" date="2022-03" db="EMBL/GenBank/DDBJ databases">
        <title>Genomic analyses of argali, domestic sheep and their hybrids provide insights into chromosomal evolution, heterosis and genetic basis of agronomic traits.</title>
        <authorList>
            <person name="Li M."/>
        </authorList>
    </citation>
    <scope>NUCLEOTIDE SEQUENCE</scope>
    <source>
        <strain evidence="20">CAU-MHL-2022a</strain>
        <tissue evidence="20">Skin</tissue>
    </source>
</reference>
<keyword evidence="7 18" id="KW-0812">Transmembrane</keyword>
<dbReference type="Gene3D" id="2.30.29.30">
    <property type="entry name" value="Pleckstrin-homology domain (PH domain)/Phosphotyrosine-binding domain (PTB)"/>
    <property type="match status" value="1"/>
</dbReference>
<evidence type="ECO:0000256" key="16">
    <source>
        <dbReference type="ARBA" id="ARBA00063695"/>
    </source>
</evidence>
<keyword evidence="12" id="KW-1015">Disulfide bond</keyword>
<evidence type="ECO:0000259" key="19">
    <source>
        <dbReference type="PROSITE" id="PS50010"/>
    </source>
</evidence>
<dbReference type="Proteomes" id="UP001214576">
    <property type="component" value="Unassembled WGS sequence"/>
</dbReference>
<keyword evidence="9 18" id="KW-1133">Transmembrane helix</keyword>
<evidence type="ECO:0000256" key="11">
    <source>
        <dbReference type="ARBA" id="ARBA00023139"/>
    </source>
</evidence>
<name>A0AAD4UJS3_OVIAM</name>
<dbReference type="SMART" id="SM00325">
    <property type="entry name" value="RhoGEF"/>
    <property type="match status" value="1"/>
</dbReference>
<evidence type="ECO:0000256" key="2">
    <source>
        <dbReference type="ARBA" id="ARBA00004651"/>
    </source>
</evidence>
<feature type="transmembrane region" description="Helical" evidence="18">
    <location>
        <begin position="127"/>
        <end position="150"/>
    </location>
</feature>
<dbReference type="SUPFAM" id="SSF48065">
    <property type="entry name" value="DBL homology domain (DH-domain)"/>
    <property type="match status" value="1"/>
</dbReference>
<evidence type="ECO:0000256" key="8">
    <source>
        <dbReference type="ARBA" id="ARBA00022889"/>
    </source>
</evidence>
<organism evidence="20 21">
    <name type="scientific">Ovis ammon polii</name>
    <dbReference type="NCBI Taxonomy" id="230172"/>
    <lineage>
        <taxon>Eukaryota</taxon>
        <taxon>Metazoa</taxon>
        <taxon>Chordata</taxon>
        <taxon>Craniata</taxon>
        <taxon>Vertebrata</taxon>
        <taxon>Euteleostomi</taxon>
        <taxon>Mammalia</taxon>
        <taxon>Eutheria</taxon>
        <taxon>Laurasiatheria</taxon>
        <taxon>Artiodactyla</taxon>
        <taxon>Ruminantia</taxon>
        <taxon>Pecora</taxon>
        <taxon>Bovidae</taxon>
        <taxon>Caprinae</taxon>
        <taxon>Ovis</taxon>
    </lineage>
</organism>
<evidence type="ECO:0000256" key="10">
    <source>
        <dbReference type="ARBA" id="ARBA00023136"/>
    </source>
</evidence>
<feature type="compositionally biased region" description="Acidic residues" evidence="17">
    <location>
        <begin position="825"/>
        <end position="840"/>
    </location>
</feature>
<keyword evidence="5" id="KW-1003">Cell membrane</keyword>